<dbReference type="Proteomes" id="UP001454036">
    <property type="component" value="Unassembled WGS sequence"/>
</dbReference>
<accession>A0AAV3QR18</accession>
<keyword evidence="2" id="KW-1185">Reference proteome</keyword>
<dbReference type="AlphaFoldDB" id="A0AAV3QR18"/>
<gene>
    <name evidence="1" type="ORF">LIER_40032</name>
</gene>
<evidence type="ECO:0000313" key="1">
    <source>
        <dbReference type="EMBL" id="GAA0165661.1"/>
    </source>
</evidence>
<reference evidence="1 2" key="1">
    <citation type="submission" date="2024-01" db="EMBL/GenBank/DDBJ databases">
        <title>The complete chloroplast genome sequence of Lithospermum erythrorhizon: insights into the phylogenetic relationship among Boraginaceae species and the maternal lineages of purple gromwells.</title>
        <authorList>
            <person name="Okada T."/>
            <person name="Watanabe K."/>
        </authorList>
    </citation>
    <scope>NUCLEOTIDE SEQUENCE [LARGE SCALE GENOMIC DNA]</scope>
</reference>
<dbReference type="EMBL" id="BAABME010022373">
    <property type="protein sequence ID" value="GAA0165661.1"/>
    <property type="molecule type" value="Genomic_DNA"/>
</dbReference>
<organism evidence="1 2">
    <name type="scientific">Lithospermum erythrorhizon</name>
    <name type="common">Purple gromwell</name>
    <name type="synonym">Lithospermum officinale var. erythrorhizon</name>
    <dbReference type="NCBI Taxonomy" id="34254"/>
    <lineage>
        <taxon>Eukaryota</taxon>
        <taxon>Viridiplantae</taxon>
        <taxon>Streptophyta</taxon>
        <taxon>Embryophyta</taxon>
        <taxon>Tracheophyta</taxon>
        <taxon>Spermatophyta</taxon>
        <taxon>Magnoliopsida</taxon>
        <taxon>eudicotyledons</taxon>
        <taxon>Gunneridae</taxon>
        <taxon>Pentapetalae</taxon>
        <taxon>asterids</taxon>
        <taxon>lamiids</taxon>
        <taxon>Boraginales</taxon>
        <taxon>Boraginaceae</taxon>
        <taxon>Boraginoideae</taxon>
        <taxon>Lithospermeae</taxon>
        <taxon>Lithospermum</taxon>
    </lineage>
</organism>
<sequence>MVASNADTSLLFNDNRITVDDVLDENLQNVVAEWRRNSPSHAVDGSSVRQTGNGAIGAGLVAPQPGYVVALSSENGVVPHCDDGGVTQALPKNPNVARVSQSQTVGGSIGASLVTPQVVDDVQITPQPSHDVAVNSVTGVAVHGNGGDKNHVVPVFQPHLGPGCNFDGSNVAPIAGAGFVFKAGSSGTSFEGKTGAPTIRGPKSARVVLQGVRPVLSCNSGARLGAGPAPNRNNPPNPLPIRTKTAVPVAVPAGAPEGAKVRPQFSDILKDNRIVGNGLKLQHYDPMENDDDVVLDKSD</sequence>
<comment type="caution">
    <text evidence="1">The sequence shown here is derived from an EMBL/GenBank/DDBJ whole genome shotgun (WGS) entry which is preliminary data.</text>
</comment>
<evidence type="ECO:0008006" key="3">
    <source>
        <dbReference type="Google" id="ProtNLM"/>
    </source>
</evidence>
<proteinExistence type="predicted"/>
<evidence type="ECO:0000313" key="2">
    <source>
        <dbReference type="Proteomes" id="UP001454036"/>
    </source>
</evidence>
<protein>
    <recommendedName>
        <fullName evidence="3">DUF4150 domain-containing protein</fullName>
    </recommendedName>
</protein>
<name>A0AAV3QR18_LITER</name>